<keyword evidence="8 13" id="KW-0378">Hydrolase</keyword>
<keyword evidence="7 13" id="KW-0732">Signal</keyword>
<comment type="cofactor">
    <cofactor evidence="1">
        <name>Co(2+)</name>
        <dbReference type="ChEBI" id="CHEBI:48828"/>
    </cofactor>
</comment>
<name>A0AA97JIS3_EUBMA</name>
<evidence type="ECO:0000256" key="1">
    <source>
        <dbReference type="ARBA" id="ARBA00001941"/>
    </source>
</evidence>
<keyword evidence="13" id="KW-1003">Cell membrane</keyword>
<dbReference type="GO" id="GO:0016055">
    <property type="term" value="P:Wnt signaling pathway"/>
    <property type="evidence" value="ECO:0007669"/>
    <property type="project" value="UniProtKB-KW"/>
</dbReference>
<dbReference type="GO" id="GO:0046872">
    <property type="term" value="F:metal ion binding"/>
    <property type="evidence" value="ECO:0007669"/>
    <property type="project" value="UniProtKB-UniRule"/>
</dbReference>
<evidence type="ECO:0000313" key="17">
    <source>
        <dbReference type="RefSeq" id="XP_054838004.1"/>
    </source>
</evidence>
<evidence type="ECO:0000256" key="14">
    <source>
        <dbReference type="SAM" id="MobiDB-lite"/>
    </source>
</evidence>
<reference evidence="17" key="1">
    <citation type="submission" date="2025-08" db="UniProtKB">
        <authorList>
            <consortium name="RefSeq"/>
        </authorList>
    </citation>
    <scope>IDENTIFICATION</scope>
    <source>
        <tissue evidence="17">Blood</tissue>
    </source>
</reference>
<evidence type="ECO:0000256" key="11">
    <source>
        <dbReference type="ARBA" id="ARBA00023136"/>
    </source>
</evidence>
<dbReference type="InterPro" id="IPR040230">
    <property type="entry name" value="TIKI1/2-like"/>
</dbReference>
<dbReference type="PANTHER" id="PTHR31120:SF8">
    <property type="entry name" value="METALLOPROTEASE TIKI2"/>
    <property type="match status" value="1"/>
</dbReference>
<comment type="function">
    <text evidence="13">Metalloprotease that acts as a negative regulator of the Wnt signaling pathway by mediating the cleavage of the N-terminal residues of a subset of Wnt proteins. Following cleavage, Wnt proteins become oxidized and form large disulfide-bond oligomers, leading to their inactivation.</text>
</comment>
<dbReference type="GeneID" id="129331462"/>
<keyword evidence="5 13" id="KW-0812">Transmembrane</keyword>
<evidence type="ECO:0000256" key="3">
    <source>
        <dbReference type="ARBA" id="ARBA00008261"/>
    </source>
</evidence>
<evidence type="ECO:0000256" key="15">
    <source>
        <dbReference type="SAM" id="SignalP"/>
    </source>
</evidence>
<evidence type="ECO:0000256" key="9">
    <source>
        <dbReference type="ARBA" id="ARBA00022989"/>
    </source>
</evidence>
<keyword evidence="13" id="KW-0879">Wnt signaling pathway</keyword>
<dbReference type="GO" id="GO:0006508">
    <property type="term" value="P:proteolysis"/>
    <property type="evidence" value="ECO:0007669"/>
    <property type="project" value="UniProtKB-KW"/>
</dbReference>
<dbReference type="GO" id="GO:0004222">
    <property type="term" value="F:metalloendopeptidase activity"/>
    <property type="evidence" value="ECO:0007669"/>
    <property type="project" value="UniProtKB-UniRule"/>
</dbReference>
<evidence type="ECO:0000256" key="5">
    <source>
        <dbReference type="ARBA" id="ARBA00022692"/>
    </source>
</evidence>
<dbReference type="EC" id="3.4.-.-" evidence="13"/>
<feature type="transmembrane region" description="Helical" evidence="13">
    <location>
        <begin position="495"/>
        <end position="520"/>
    </location>
</feature>
<evidence type="ECO:0000256" key="4">
    <source>
        <dbReference type="ARBA" id="ARBA00022670"/>
    </source>
</evidence>
<feature type="chain" id="PRO_5041698020" description="Metalloprotease TIKI" evidence="15">
    <location>
        <begin position="21"/>
        <end position="521"/>
    </location>
</feature>
<protein>
    <recommendedName>
        <fullName evidence="13">Metalloprotease TIKI</fullName>
        <ecNumber evidence="13">3.4.-.-</ecNumber>
    </recommendedName>
    <alternativeName>
        <fullName evidence="13">TRAB domain-containing protein 2</fullName>
    </alternativeName>
</protein>
<evidence type="ECO:0000256" key="12">
    <source>
        <dbReference type="ARBA" id="ARBA00023180"/>
    </source>
</evidence>
<keyword evidence="11 13" id="KW-0472">Membrane</keyword>
<keyword evidence="16" id="KW-1185">Reference proteome</keyword>
<evidence type="ECO:0000256" key="2">
    <source>
        <dbReference type="ARBA" id="ARBA00004479"/>
    </source>
</evidence>
<dbReference type="Proteomes" id="UP001190640">
    <property type="component" value="Chromosome 5"/>
</dbReference>
<dbReference type="PANTHER" id="PTHR31120">
    <property type="entry name" value="METALLOPROTEASE TIKI"/>
    <property type="match status" value="1"/>
</dbReference>
<evidence type="ECO:0000313" key="16">
    <source>
        <dbReference type="Proteomes" id="UP001190640"/>
    </source>
</evidence>
<accession>A0AA97JIS3</accession>
<dbReference type="GO" id="GO:0017147">
    <property type="term" value="F:Wnt-protein binding"/>
    <property type="evidence" value="ECO:0007669"/>
    <property type="project" value="TreeGrafter"/>
</dbReference>
<dbReference type="RefSeq" id="XP_054838004.1">
    <property type="nucleotide sequence ID" value="XM_054982029.1"/>
</dbReference>
<keyword evidence="4 13" id="KW-0645">Protease</keyword>
<feature type="region of interest" description="Disordered" evidence="14">
    <location>
        <begin position="358"/>
        <end position="407"/>
    </location>
</feature>
<keyword evidence="10 13" id="KW-0482">Metalloprotease</keyword>
<dbReference type="Pfam" id="PF01963">
    <property type="entry name" value="TraB_PrgY_gumN"/>
    <property type="match status" value="1"/>
</dbReference>
<proteinExistence type="inferred from homology"/>
<comment type="cofactor">
    <cofactor evidence="13">
        <name>Mn(2+)</name>
        <dbReference type="ChEBI" id="CHEBI:29035"/>
    </cofactor>
    <cofactor evidence="13">
        <name>Co(2+)</name>
        <dbReference type="ChEBI" id="CHEBI:48828"/>
    </cofactor>
    <text evidence="13">Divalent metal cations. Mn(2+) or Co(2+).</text>
</comment>
<gene>
    <name evidence="17" type="primary">TRABD2B</name>
</gene>
<dbReference type="CDD" id="cd14789">
    <property type="entry name" value="Tiki"/>
    <property type="match status" value="1"/>
</dbReference>
<dbReference type="KEGG" id="emc:129331462"/>
<keyword evidence="12" id="KW-0325">Glycoprotein</keyword>
<organism evidence="16 17">
    <name type="scientific">Eublepharis macularius</name>
    <name type="common">Leopard gecko</name>
    <name type="synonym">Cyrtodactylus macularius</name>
    <dbReference type="NCBI Taxonomy" id="481883"/>
    <lineage>
        <taxon>Eukaryota</taxon>
        <taxon>Metazoa</taxon>
        <taxon>Chordata</taxon>
        <taxon>Craniata</taxon>
        <taxon>Vertebrata</taxon>
        <taxon>Euteleostomi</taxon>
        <taxon>Lepidosauria</taxon>
        <taxon>Squamata</taxon>
        <taxon>Bifurcata</taxon>
        <taxon>Gekkota</taxon>
        <taxon>Eublepharidae</taxon>
        <taxon>Eublepharinae</taxon>
        <taxon>Eublepharis</taxon>
    </lineage>
</organism>
<dbReference type="CTD" id="388630"/>
<feature type="signal peptide" evidence="15">
    <location>
        <begin position="1"/>
        <end position="20"/>
    </location>
</feature>
<evidence type="ECO:0000256" key="13">
    <source>
        <dbReference type="RuleBase" id="RU369069"/>
    </source>
</evidence>
<comment type="similarity">
    <text evidence="3 13">Belongs to the TIKI family.</text>
</comment>
<evidence type="ECO:0000256" key="10">
    <source>
        <dbReference type="ARBA" id="ARBA00023049"/>
    </source>
</evidence>
<evidence type="ECO:0000256" key="8">
    <source>
        <dbReference type="ARBA" id="ARBA00022801"/>
    </source>
</evidence>
<comment type="subcellular location">
    <subcellularLocation>
        <location evidence="13">Cell membrane</location>
        <topology evidence="13">Single-pass type I membrane protein</topology>
    </subcellularLocation>
    <subcellularLocation>
        <location evidence="2">Membrane</location>
        <topology evidence="2">Single-pass type I membrane protein</topology>
    </subcellularLocation>
</comment>
<dbReference type="GO" id="GO:0031090">
    <property type="term" value="C:organelle membrane"/>
    <property type="evidence" value="ECO:0007669"/>
    <property type="project" value="TreeGrafter"/>
</dbReference>
<dbReference type="GO" id="GO:0005886">
    <property type="term" value="C:plasma membrane"/>
    <property type="evidence" value="ECO:0007669"/>
    <property type="project" value="UniProtKB-SubCell"/>
</dbReference>
<keyword evidence="9 13" id="KW-1133">Transmembrane helix</keyword>
<evidence type="ECO:0000256" key="6">
    <source>
        <dbReference type="ARBA" id="ARBA00022723"/>
    </source>
</evidence>
<evidence type="ECO:0000256" key="7">
    <source>
        <dbReference type="ARBA" id="ARBA00022729"/>
    </source>
</evidence>
<dbReference type="AlphaFoldDB" id="A0AA97JIS3"/>
<keyword evidence="6 13" id="KW-0479">Metal-binding</keyword>
<dbReference type="InterPro" id="IPR002816">
    <property type="entry name" value="TraB/PrgY/GumN_fam"/>
</dbReference>
<sequence>MQPHLALMCFVFGGVLPASARPEPRRRQQTDLGRCELPRTQGHLNSFLWTIRKDPPAYLFGTIHVPYTRVWDFIPENSKAAFQASTNVYFELDLTDPYTISGLASCQLLPHGENLQDVLPQDIYHRLKRHLEYVKLMLPHWMTPDQRGKGLYADYLFNAIAGNWERKRPVWVMLMVNSLTETDIRSRGVPVLDLYLAQEAERLKKRTGAVERVEEQCHPLNGLNFSQVLFALNQTLLQHESLRAGSLQAPYTTEDLIKHYNCGDLNTVIFNHDTSQLPNFINTTLPPHEQVTAQEIDSYFRQELIYKRNERMGKRVMALLRENADKSFFFAFGAGHFLGNNTVIDVLRQAGFEVEHIPAGQPIENSKTNISPSPRGSSRTAAPATNFYDHVPPSMPPQDSEEDSLPPHLLLPDSISQLEEFGRQKKWHKKHHKNHRQRQFNDLWVRLEDGTTTMPSHIRITNGYISINPSIWFSNQLDQQPNPDLTFHHHLKSSALAIILASPLTASVYVALAFFLLNLLS</sequence>
<feature type="compositionally biased region" description="Polar residues" evidence="14">
    <location>
        <begin position="363"/>
        <end position="380"/>
    </location>
</feature>
<dbReference type="GO" id="GO:0030178">
    <property type="term" value="P:negative regulation of Wnt signaling pathway"/>
    <property type="evidence" value="ECO:0007669"/>
    <property type="project" value="UniProtKB-UniRule"/>
</dbReference>